<dbReference type="PANTHER" id="PTHR42971">
    <property type="entry name" value="TRNA (CYTIDINE(34)-2'-O)-METHYLTRANSFERASE"/>
    <property type="match status" value="1"/>
</dbReference>
<comment type="caution">
    <text evidence="9">The sequence shown here is derived from an EMBL/GenBank/DDBJ whole genome shotgun (WGS) entry which is preliminary data.</text>
</comment>
<comment type="similarity">
    <text evidence="6">Belongs to the class IV-like SAM-binding methyltransferase superfamily. RNA methyltransferase TrmH family. TrmL subfamily.</text>
</comment>
<keyword evidence="4 6" id="KW-0949">S-adenosyl-L-methionine</keyword>
<evidence type="ECO:0000256" key="7">
    <source>
        <dbReference type="PIRSR" id="PIRSR029256-1"/>
    </source>
</evidence>
<dbReference type="AlphaFoldDB" id="A0A4Z1AGR2"/>
<reference evidence="9" key="1">
    <citation type="journal article" date="2019" name="PLoS Negl. Trop. Dis.">
        <title>Revisiting the worldwide diversity of Leptospira species in the environment.</title>
        <authorList>
            <person name="Vincent A.T."/>
            <person name="Schiettekatte O."/>
            <person name="Bourhy P."/>
            <person name="Veyrier F.J."/>
            <person name="Picardeau M."/>
        </authorList>
    </citation>
    <scope>NUCLEOTIDE SEQUENCE [LARGE SCALE GENOMIC DNA]</scope>
    <source>
        <strain evidence="9">201702422</strain>
    </source>
</reference>
<evidence type="ECO:0000313" key="9">
    <source>
        <dbReference type="EMBL" id="TGL87733.1"/>
    </source>
</evidence>
<comment type="subcellular location">
    <subcellularLocation>
        <location evidence="6">Cytoplasm</location>
    </subcellularLocation>
</comment>
<gene>
    <name evidence="9" type="ORF">EHQ69_16655</name>
</gene>
<keyword evidence="5 6" id="KW-0819">tRNA processing</keyword>
<dbReference type="PANTHER" id="PTHR42971:SF1">
    <property type="entry name" value="TRNA (CYTIDINE(34)-2'-O)-METHYLTRANSFERASE"/>
    <property type="match status" value="1"/>
</dbReference>
<dbReference type="HAMAP" id="MF_01885">
    <property type="entry name" value="tRNA_methyltr_TrmL"/>
    <property type="match status" value="1"/>
</dbReference>
<dbReference type="GO" id="GO:0008757">
    <property type="term" value="F:S-adenosylmethionine-dependent methyltransferase activity"/>
    <property type="evidence" value="ECO:0007669"/>
    <property type="project" value="UniProtKB-UniRule"/>
</dbReference>
<evidence type="ECO:0000256" key="4">
    <source>
        <dbReference type="ARBA" id="ARBA00022691"/>
    </source>
</evidence>
<feature type="binding site" evidence="6 7">
    <location>
        <position position="101"/>
    </location>
    <ligand>
        <name>S-adenosyl-L-methionine</name>
        <dbReference type="ChEBI" id="CHEBI:59789"/>
    </ligand>
</feature>
<keyword evidence="3 6" id="KW-0808">Transferase</keyword>
<protein>
    <recommendedName>
        <fullName evidence="6">Putative tRNA (cytidine(34)-2'-O)-methyltransferase</fullName>
        <ecNumber evidence="6">2.1.1.207</ecNumber>
    </recommendedName>
    <alternativeName>
        <fullName evidence="6">tRNA (cytidine/uridine-2'-O-)-methyltransferase</fullName>
    </alternativeName>
</protein>
<comment type="catalytic activity">
    <reaction evidence="6">
        <text>5-carboxymethylaminomethyluridine(34) in tRNA(Leu) + S-adenosyl-L-methionine = 5-carboxymethylaminomethyl-2'-O-methyluridine(34) in tRNA(Leu) + S-adenosyl-L-homocysteine + H(+)</text>
        <dbReference type="Rhea" id="RHEA:43088"/>
        <dbReference type="Rhea" id="RHEA-COMP:10333"/>
        <dbReference type="Rhea" id="RHEA-COMP:10334"/>
        <dbReference type="ChEBI" id="CHEBI:15378"/>
        <dbReference type="ChEBI" id="CHEBI:57856"/>
        <dbReference type="ChEBI" id="CHEBI:59789"/>
        <dbReference type="ChEBI" id="CHEBI:74508"/>
        <dbReference type="ChEBI" id="CHEBI:74511"/>
        <dbReference type="EC" id="2.1.1.207"/>
    </reaction>
</comment>
<evidence type="ECO:0000259" key="8">
    <source>
        <dbReference type="Pfam" id="PF00588"/>
    </source>
</evidence>
<dbReference type="GO" id="GO:0002130">
    <property type="term" value="P:wobble position ribose methylation"/>
    <property type="evidence" value="ECO:0007669"/>
    <property type="project" value="TreeGrafter"/>
</dbReference>
<evidence type="ECO:0000256" key="1">
    <source>
        <dbReference type="ARBA" id="ARBA00022490"/>
    </source>
</evidence>
<feature type="domain" description="tRNA/rRNA methyltransferase SpoU type" evidence="8">
    <location>
        <begin position="3"/>
        <end position="143"/>
    </location>
</feature>
<feature type="binding site" evidence="6 7">
    <location>
        <position position="123"/>
    </location>
    <ligand>
        <name>S-adenosyl-L-methionine</name>
        <dbReference type="ChEBI" id="CHEBI:59789"/>
    </ligand>
</feature>
<dbReference type="InterPro" id="IPR016914">
    <property type="entry name" value="TrmL"/>
</dbReference>
<keyword evidence="2 6" id="KW-0489">Methyltransferase</keyword>
<dbReference type="GO" id="GO:0005737">
    <property type="term" value="C:cytoplasm"/>
    <property type="evidence" value="ECO:0007669"/>
    <property type="project" value="UniProtKB-SubCell"/>
</dbReference>
<dbReference type="GO" id="GO:0008175">
    <property type="term" value="F:tRNA methyltransferase activity"/>
    <property type="evidence" value="ECO:0007669"/>
    <property type="project" value="UniProtKB-UniRule"/>
</dbReference>
<sequence>MEIALYRPEIPPNTGNIARLCVNVGVPLSIVGEPSFDLSEKAVRRAGLDYWKDLDLRRFADYEEFRSKKEAEGSRIFLVSKFGTKLYWDVDFQKTDVFLFGRETSGLPEEIHKSCPPEQIISLPMAEVSRSINLSNAVAIVLYEALRQEKTRTNPKG</sequence>
<dbReference type="GO" id="GO:0003723">
    <property type="term" value="F:RNA binding"/>
    <property type="evidence" value="ECO:0007669"/>
    <property type="project" value="InterPro"/>
</dbReference>
<evidence type="ECO:0000313" key="10">
    <source>
        <dbReference type="Proteomes" id="UP000298263"/>
    </source>
</evidence>
<dbReference type="SUPFAM" id="SSF75217">
    <property type="entry name" value="alpha/beta knot"/>
    <property type="match status" value="1"/>
</dbReference>
<dbReference type="InterPro" id="IPR029026">
    <property type="entry name" value="tRNA_m1G_MTases_N"/>
</dbReference>
<comment type="function">
    <text evidence="6">Could methylate the ribose at the nucleotide 34 wobble position in tRNA.</text>
</comment>
<name>A0A4Z1AGR2_9LEPT</name>
<dbReference type="FunFam" id="3.40.1280.10:FF:000002">
    <property type="entry name" value="Peptidylprolyl isomerase"/>
    <property type="match status" value="1"/>
</dbReference>
<keyword evidence="1 6" id="KW-0963">Cytoplasm</keyword>
<dbReference type="PIRSF" id="PIRSF029256">
    <property type="entry name" value="SpoU_TrmH_prd"/>
    <property type="match status" value="1"/>
</dbReference>
<dbReference type="OrthoDB" id="9789043at2"/>
<evidence type="ECO:0000256" key="2">
    <source>
        <dbReference type="ARBA" id="ARBA00022603"/>
    </source>
</evidence>
<dbReference type="InterPro" id="IPR001537">
    <property type="entry name" value="SpoU_MeTrfase"/>
</dbReference>
<dbReference type="EC" id="2.1.1.207" evidence="6"/>
<dbReference type="Pfam" id="PF00588">
    <property type="entry name" value="SpoU_methylase"/>
    <property type="match status" value="1"/>
</dbReference>
<organism evidence="9 10">
    <name type="scientific">Leptospira congkakensis</name>
    <dbReference type="NCBI Taxonomy" id="2484932"/>
    <lineage>
        <taxon>Bacteria</taxon>
        <taxon>Pseudomonadati</taxon>
        <taxon>Spirochaetota</taxon>
        <taxon>Spirochaetia</taxon>
        <taxon>Leptospirales</taxon>
        <taxon>Leptospiraceae</taxon>
        <taxon>Leptospira</taxon>
    </lineage>
</organism>
<evidence type="ECO:0000256" key="6">
    <source>
        <dbReference type="HAMAP-Rule" id="MF_01885"/>
    </source>
</evidence>
<accession>A0A4Z1AGR2</accession>
<dbReference type="Gene3D" id="3.40.1280.10">
    <property type="match status" value="1"/>
</dbReference>
<proteinExistence type="inferred from homology"/>
<keyword evidence="10" id="KW-1185">Reference proteome</keyword>
<dbReference type="GO" id="GO:0042802">
    <property type="term" value="F:identical protein binding"/>
    <property type="evidence" value="ECO:0007669"/>
    <property type="project" value="UniProtKB-ARBA"/>
</dbReference>
<comment type="catalytic activity">
    <reaction evidence="6">
        <text>cytidine(34) in tRNA + S-adenosyl-L-methionine = 2'-O-methylcytidine(34) in tRNA + S-adenosyl-L-homocysteine + H(+)</text>
        <dbReference type="Rhea" id="RHEA:43084"/>
        <dbReference type="Rhea" id="RHEA-COMP:10331"/>
        <dbReference type="Rhea" id="RHEA-COMP:10332"/>
        <dbReference type="ChEBI" id="CHEBI:15378"/>
        <dbReference type="ChEBI" id="CHEBI:57856"/>
        <dbReference type="ChEBI" id="CHEBI:59789"/>
        <dbReference type="ChEBI" id="CHEBI:74495"/>
        <dbReference type="ChEBI" id="CHEBI:82748"/>
        <dbReference type="EC" id="2.1.1.207"/>
    </reaction>
</comment>
<dbReference type="EMBL" id="RQGP01000027">
    <property type="protein sequence ID" value="TGL87733.1"/>
    <property type="molecule type" value="Genomic_DNA"/>
</dbReference>
<evidence type="ECO:0000256" key="5">
    <source>
        <dbReference type="ARBA" id="ARBA00022694"/>
    </source>
</evidence>
<dbReference type="InterPro" id="IPR029028">
    <property type="entry name" value="Alpha/beta_knot_MTases"/>
</dbReference>
<feature type="binding site" evidence="6 7">
    <location>
        <position position="131"/>
    </location>
    <ligand>
        <name>S-adenosyl-L-methionine</name>
        <dbReference type="ChEBI" id="CHEBI:59789"/>
    </ligand>
</feature>
<dbReference type="CDD" id="cd18094">
    <property type="entry name" value="SpoU-like_TrmL"/>
    <property type="match status" value="1"/>
</dbReference>
<dbReference type="RefSeq" id="WP_135586813.1">
    <property type="nucleotide sequence ID" value="NZ_RQGO01000010.1"/>
</dbReference>
<dbReference type="Proteomes" id="UP000298263">
    <property type="component" value="Unassembled WGS sequence"/>
</dbReference>
<feature type="binding site" evidence="6 7">
    <location>
        <position position="79"/>
    </location>
    <ligand>
        <name>S-adenosyl-L-methionine</name>
        <dbReference type="ChEBI" id="CHEBI:59789"/>
    </ligand>
</feature>
<evidence type="ECO:0000256" key="3">
    <source>
        <dbReference type="ARBA" id="ARBA00022679"/>
    </source>
</evidence>